<protein>
    <recommendedName>
        <fullName evidence="5">Ubiquitin-like protease family profile domain-containing protein</fullName>
    </recommendedName>
</protein>
<dbReference type="GO" id="GO:0008234">
    <property type="term" value="F:cysteine-type peptidase activity"/>
    <property type="evidence" value="ECO:0007669"/>
    <property type="project" value="InterPro"/>
</dbReference>
<gene>
    <name evidence="6" type="ORF">BSTOLATCC_MIC34100</name>
</gene>
<dbReference type="InterPro" id="IPR003653">
    <property type="entry name" value="Peptidase_C48_C"/>
</dbReference>
<comment type="similarity">
    <text evidence="1">Belongs to the peptidase C48 family.</text>
</comment>
<accession>A0AAU9JIX8</accession>
<evidence type="ECO:0000259" key="5">
    <source>
        <dbReference type="Pfam" id="PF02902"/>
    </source>
</evidence>
<feature type="domain" description="Ubiquitin-like protease family profile" evidence="5">
    <location>
        <begin position="219"/>
        <end position="385"/>
    </location>
</feature>
<keyword evidence="2" id="KW-0645">Protease</keyword>
<sequence length="398" mass="45684">MQSYKNPKMDEIKSPHNKLNSNHRRAQSSNLCISIPQVGRHRSGSFGSSPKATNSSPYAKLASPKNLLNGTLPDFLRANNINKVNVSASLPSPLSNYVSTEPSSTAHSRRNSDLEGFYSITVNNASDIDMNNYPPEKAPEVENRNELMANRLSIPSQDNSCVPKRRVKTPEDNKTSDDALYKEYVLASQPNSVLTIKTLQLSGDDLNALKNRQPITNKIIDACMTIFKQKNHIMQTKNEIKHNVLISNTEFSQRIFHRKHGHSFHAKNNPFKYNVLLFPVSVDQSWTLLSVNLKDLLIEYYDPLQLFKHSNEIFVLIYKFLKQELKHHENREIEESPWRDFTYKKVSEKLIFTDKDSSVYILMNAYRISLGVKDSFSQFNVNEYRGFLHDLLLEYGKI</sequence>
<reference evidence="6" key="1">
    <citation type="submission" date="2021-09" db="EMBL/GenBank/DDBJ databases">
        <authorList>
            <consortium name="AG Swart"/>
            <person name="Singh M."/>
            <person name="Singh A."/>
            <person name="Seah K."/>
            <person name="Emmerich C."/>
        </authorList>
    </citation>
    <scope>NUCLEOTIDE SEQUENCE</scope>
    <source>
        <strain evidence="6">ATCC30299</strain>
    </source>
</reference>
<proteinExistence type="inferred from homology"/>
<feature type="region of interest" description="Disordered" evidence="4">
    <location>
        <begin position="1"/>
        <end position="60"/>
    </location>
</feature>
<dbReference type="InterPro" id="IPR038765">
    <property type="entry name" value="Papain-like_cys_pep_sf"/>
</dbReference>
<comment type="caution">
    <text evidence="6">The sequence shown here is derived from an EMBL/GenBank/DDBJ whole genome shotgun (WGS) entry which is preliminary data.</text>
</comment>
<dbReference type="Proteomes" id="UP001162131">
    <property type="component" value="Unassembled WGS sequence"/>
</dbReference>
<evidence type="ECO:0000256" key="3">
    <source>
        <dbReference type="ARBA" id="ARBA00022801"/>
    </source>
</evidence>
<keyword evidence="3" id="KW-0378">Hydrolase</keyword>
<keyword evidence="7" id="KW-1185">Reference proteome</keyword>
<evidence type="ECO:0000256" key="2">
    <source>
        <dbReference type="ARBA" id="ARBA00022670"/>
    </source>
</evidence>
<evidence type="ECO:0000313" key="6">
    <source>
        <dbReference type="EMBL" id="CAG9323450.1"/>
    </source>
</evidence>
<evidence type="ECO:0000256" key="4">
    <source>
        <dbReference type="SAM" id="MobiDB-lite"/>
    </source>
</evidence>
<dbReference type="GO" id="GO:0006508">
    <property type="term" value="P:proteolysis"/>
    <property type="evidence" value="ECO:0007669"/>
    <property type="project" value="UniProtKB-KW"/>
</dbReference>
<dbReference type="SUPFAM" id="SSF54001">
    <property type="entry name" value="Cysteine proteinases"/>
    <property type="match status" value="1"/>
</dbReference>
<evidence type="ECO:0000313" key="7">
    <source>
        <dbReference type="Proteomes" id="UP001162131"/>
    </source>
</evidence>
<feature type="region of interest" description="Disordered" evidence="4">
    <location>
        <begin position="155"/>
        <end position="175"/>
    </location>
</feature>
<dbReference type="Pfam" id="PF02902">
    <property type="entry name" value="Peptidase_C48"/>
    <property type="match status" value="1"/>
</dbReference>
<organism evidence="6 7">
    <name type="scientific">Blepharisma stoltei</name>
    <dbReference type="NCBI Taxonomy" id="1481888"/>
    <lineage>
        <taxon>Eukaryota</taxon>
        <taxon>Sar</taxon>
        <taxon>Alveolata</taxon>
        <taxon>Ciliophora</taxon>
        <taxon>Postciliodesmatophora</taxon>
        <taxon>Heterotrichea</taxon>
        <taxon>Heterotrichida</taxon>
        <taxon>Blepharismidae</taxon>
        <taxon>Blepharisma</taxon>
    </lineage>
</organism>
<dbReference type="AlphaFoldDB" id="A0AAU9JIX8"/>
<dbReference type="EMBL" id="CAJZBQ010000034">
    <property type="protein sequence ID" value="CAG9323450.1"/>
    <property type="molecule type" value="Genomic_DNA"/>
</dbReference>
<dbReference type="Gene3D" id="3.40.395.10">
    <property type="entry name" value="Adenoviral Proteinase, Chain A"/>
    <property type="match status" value="1"/>
</dbReference>
<name>A0AAU9JIX8_9CILI</name>
<feature type="compositionally biased region" description="Polar residues" evidence="4">
    <location>
        <begin position="45"/>
        <end position="57"/>
    </location>
</feature>
<evidence type="ECO:0000256" key="1">
    <source>
        <dbReference type="ARBA" id="ARBA00005234"/>
    </source>
</evidence>